<dbReference type="EMBL" id="JN885995">
    <property type="protein sequence ID" value="AEX62233.1"/>
    <property type="molecule type" value="Genomic_DNA"/>
</dbReference>
<organism evidence="1">
    <name type="scientific">Moumouvirus sp. 'Monve'</name>
    <dbReference type="NCBI Taxonomy" id="1128131"/>
    <lineage>
        <taxon>Viruses</taxon>
        <taxon>Varidnaviria</taxon>
        <taxon>Bamfordvirae</taxon>
        <taxon>Nucleocytoviricota</taxon>
        <taxon>Megaviricetes</taxon>
        <taxon>Imitervirales</taxon>
        <taxon>Mimiviridae</taxon>
        <taxon>Megamimivirinae</taxon>
        <taxon>Moumouvirus</taxon>
    </lineage>
</organism>
<sequence length="126" mass="14390">MGLLYWWFKYQKNNIVISQNIKLVIFVPVDYLDIVREAIGKTGAGHIDNYDYCSFITNGTGCYRSLNGAKPTIGEIGKLSLTPEARIETICPRNKIQNIIEAAKKVHPYEVMGYDLYPLYVLGYYN</sequence>
<dbReference type="SUPFAM" id="SSF102705">
    <property type="entry name" value="NIF3 (NGG1p interacting factor 3)-like"/>
    <property type="match status" value="1"/>
</dbReference>
<dbReference type="Gene3D" id="3.30.70.120">
    <property type="match status" value="1"/>
</dbReference>
<dbReference type="PANTHER" id="PTHR41774:SF1">
    <property type="entry name" value="NGG1P INTERACTING FACTOR NIF3"/>
    <property type="match status" value="1"/>
</dbReference>
<dbReference type="PANTHER" id="PTHR41774">
    <property type="match status" value="1"/>
</dbReference>
<name>H2ECW0_9VIRU</name>
<protein>
    <submittedName>
        <fullName evidence="1">Uncharacterized protein</fullName>
    </submittedName>
</protein>
<proteinExistence type="predicted"/>
<accession>H2ECW0</accession>
<gene>
    <name evidence="1" type="ORF">mv_L28</name>
</gene>
<reference evidence="1" key="1">
    <citation type="submission" date="2011-10" db="EMBL/GenBank/DDBJ databases">
        <title>Provirophages and transpovirons: unique mobilome of giant viruses.</title>
        <authorList>
            <person name="Desnues C."/>
            <person name="LaScola B."/>
            <person name="Yutin N."/>
            <person name="Fournous G."/>
            <person name="Koonin E."/>
            <person name="Raoult D."/>
        </authorList>
    </citation>
    <scope>NUCLEOTIDE SEQUENCE</scope>
    <source>
        <strain evidence="1">Mv13-mv</strain>
    </source>
</reference>
<dbReference type="InterPro" id="IPR015867">
    <property type="entry name" value="N-reg_PII/ATP_PRibTrfase_C"/>
</dbReference>
<dbReference type="InterPro" id="IPR036069">
    <property type="entry name" value="DUF34/NIF3_sf"/>
</dbReference>
<evidence type="ECO:0000313" key="1">
    <source>
        <dbReference type="EMBL" id="AEX62233.1"/>
    </source>
</evidence>